<feature type="chain" id="PRO_5005537468" evidence="3">
    <location>
        <begin position="27"/>
        <end position="1762"/>
    </location>
</feature>
<dbReference type="SMART" id="SM01411">
    <property type="entry name" value="Ephrin_rec_like"/>
    <property type="match status" value="2"/>
</dbReference>
<sequence>MKVWTVHVWGVALAALLVLLVACASASDGCCGSGYALDFGPQRKAYAYGIVSGFPSTELTVSTWIRSIDGESTSQAFTILSYATTQSDNSLWFSYPFTSLLSSSTSAFDHHGVRSAPNATWSTSWAKWTHFVVAWRSSDGLIRVWADGSLVVDELIEASVNATLPSSGSMVLGQDQDVVGGGFDPSQALRGSIDELRVYSVAHMEKSAMLAATLAPVDLGTPDPTLALYFDMEDGPHANAVTDRITGASLAFNSTDASAWPVLVPSGIPLRLGGPLVVSVAASSTGTAPLSLDLLPGSEAYSTATTSHAAQRASLGIDYQAIDATAGSSLTSGPQSLPASISLAHSGGAMALNTVSTPFMLPIVGSALGPATNLTHPPEWSFSYARPAAAQCVCTVHFRTELPPQTTATSRVVTVLEDTTTLFSLNDDLSQWASAVYDLQVVVTALPTNGSILIPEPTTLRGPLVAASALGRLDVHALVAHFAPPPDAFGTSFASFEVQFLASSGFATSLFTYVFDVVEVDDAPKFMTPPAATVMEDSDPTLIDLAVVDVDSEVYMVVISALPQHGTLYSVAPAPPGAAPAPGTVYNEPYQSWKLGEPVEQWVDSVVAFSSEYDVDIWGSRAIIGPPQSSIYGFPVSCYSSQLPNNGPEYITVRFATPVYIQSIEIHECNAGGTATALEISSSLHPETPPSTVWRGKGLTDLPAKYFVWQATDVCGLRYPVDTITLRFDTTVGTRSWGGFEAIKLVGEVEPRNGVIFDYPAQLFYQPDGDYFGIDTFSVSFTDCISISCNQPRLVGPYPFTVHVPQVADTPTVELRSLLPDALIASYVSVNASNVLADSLTIVELSIVVPDSVASNVTIRLAPPAGVGAPALLSSVRLRRIDDIDFASSSLVGGMFLPYPLPGAYTSIDLGADLQLYDELPLGSPVSWAGMLTADWPPASSPRAVAYVAVEAEPVDCTSASMPMRTLWLEAKMQPSHSWDDAVVVDTAVSLVCGSCPIGRVFNPASRTCDACPSTTYAPLGSRLCLPCPPGSSSGRGAASCAMCEAGMYAATNASVCIRCPSGTYTTGRGSSTCSQCPVNEDTLVRGATSSALCTCAPGWYRDLTRLLPALEKVTNGTVSPTSPAYEHVDIVNKAQYAPCLPCPIGAICSGGYNAHGVESQPRALPGYWIDPARPTFVMLCRTAHACPGGEAGLCAPSYGGILCGECASGHYASHDECLDCGPVPWLPLAFAVLIVVSVIVAVTTVYTRYPNAIVVFNTNQRKLREAFALLSILIEFLQVASILQSLRGWSSPFLILLYAASTLQLNIELLRLDCIFGAVGFEVVGIIVAIAPVLVGLVAALLFHITRSVIGRNFLTSIFLYLSRFMLVAVLGHLTRYFMCFQQPNDSSHWSMVSRPDIRCWVDNSRWTVVVPFAAIFLTLYATTVPTFLYYIINRMYRERSPSILYRYSSLIFSFRDGAYYTALVIVARKIAIVLVAPVIAYQIPYDAIAYASLLALLILFHLDVAALHIIVFCVTLVAFGYYMFIFIRLRHLRGANDAMVAELAEQRERERAFMADRDGNPTSKRGRPSRVLPLSLLPNAMSSSALAPNETSKPTGGPSQPKARPAPEAGMHGTFQADESSHASRSGYELYTQPTMRRDDGPRHAAVPAAAAPNAAATATAVESGDQPHPTQSGLSDGSYAAALTGASVAPLDSPRLNEFSNETHSAHPPPQPAALQHDDGTAQVEPRTASPGRQIPVIHDDSSPSPSSSSSLSLDSAST</sequence>
<dbReference type="PANTHER" id="PTHR46967:SF2">
    <property type="entry name" value="SUSHI, VON WILLEBRAND FACTOR TYPE A, EGF AND PENTRAXIN DOMAIN-CONTAINING PROTEIN 1-LIKE"/>
    <property type="match status" value="1"/>
</dbReference>
<evidence type="ECO:0000259" key="4">
    <source>
        <dbReference type="PROSITE" id="PS51828"/>
    </source>
</evidence>
<dbReference type="SUPFAM" id="SSF49899">
    <property type="entry name" value="Concanavalin A-like lectins/glucanases"/>
    <property type="match status" value="1"/>
</dbReference>
<feature type="transmembrane region" description="Helical" evidence="2">
    <location>
        <begin position="1359"/>
        <end position="1380"/>
    </location>
</feature>
<dbReference type="RefSeq" id="XP_013757220.1">
    <property type="nucleotide sequence ID" value="XM_013901766.1"/>
</dbReference>
<dbReference type="InterPro" id="IPR013320">
    <property type="entry name" value="ConA-like_dom_sf"/>
</dbReference>
<feature type="region of interest" description="Disordered" evidence="1">
    <location>
        <begin position="1553"/>
        <end position="1572"/>
    </location>
</feature>
<keyword evidence="2" id="KW-0472">Membrane</keyword>
<dbReference type="Proteomes" id="UP000054408">
    <property type="component" value="Unassembled WGS sequence"/>
</dbReference>
<protein>
    <submittedName>
        <fullName evidence="5">C-reactive protein 1.1</fullName>
    </submittedName>
</protein>
<dbReference type="Pfam" id="PF00354">
    <property type="entry name" value="Pentaxin"/>
    <property type="match status" value="1"/>
</dbReference>
<evidence type="ECO:0000313" key="5">
    <source>
        <dbReference type="EMBL" id="KNC50055.1"/>
    </source>
</evidence>
<keyword evidence="2" id="KW-1133">Transmembrane helix</keyword>
<dbReference type="CDD" id="cd00185">
    <property type="entry name" value="TNFRSF"/>
    <property type="match status" value="1"/>
</dbReference>
<dbReference type="EMBL" id="GL349459">
    <property type="protein sequence ID" value="KNC50055.1"/>
    <property type="molecule type" value="Genomic_DNA"/>
</dbReference>
<accession>A0A0L0DCU4</accession>
<dbReference type="PROSITE" id="PS51828">
    <property type="entry name" value="PTX_2"/>
    <property type="match status" value="1"/>
</dbReference>
<dbReference type="Gene3D" id="2.60.120.200">
    <property type="match status" value="1"/>
</dbReference>
<keyword evidence="3" id="KW-0732">Signal</keyword>
<dbReference type="STRING" id="461836.A0A0L0DCU4"/>
<dbReference type="SUPFAM" id="SSF57184">
    <property type="entry name" value="Growth factor receptor domain"/>
    <property type="match status" value="1"/>
</dbReference>
<evidence type="ECO:0000313" key="6">
    <source>
        <dbReference type="Proteomes" id="UP000054408"/>
    </source>
</evidence>
<feature type="domain" description="Pentraxin (PTX)" evidence="4">
    <location>
        <begin position="33"/>
        <end position="247"/>
    </location>
</feature>
<feature type="transmembrane region" description="Helical" evidence="2">
    <location>
        <begin position="1267"/>
        <end position="1284"/>
    </location>
</feature>
<dbReference type="InterPro" id="IPR009030">
    <property type="entry name" value="Growth_fac_rcpt_cys_sf"/>
</dbReference>
<dbReference type="PRINTS" id="PR00895">
    <property type="entry name" value="PENTAXIN"/>
</dbReference>
<feature type="compositionally biased region" description="Low complexity" evidence="1">
    <location>
        <begin position="1647"/>
        <end position="1664"/>
    </location>
</feature>
<dbReference type="GeneID" id="25565142"/>
<dbReference type="InterPro" id="IPR001759">
    <property type="entry name" value="PTX_dom"/>
</dbReference>
<dbReference type="InterPro" id="IPR011641">
    <property type="entry name" value="Tyr-kin_ephrin_A/B_rcpt-like"/>
</dbReference>
<keyword evidence="2" id="KW-0812">Transmembrane</keyword>
<dbReference type="PANTHER" id="PTHR46967">
    <property type="entry name" value="INSULIN-LIKE GROWTH FACTOR BINDING PROTEIN,N-TERMINAL"/>
    <property type="match status" value="1"/>
</dbReference>
<name>A0A0L0DCU4_THETB</name>
<dbReference type="SMART" id="SM00159">
    <property type="entry name" value="PTX"/>
    <property type="match status" value="1"/>
</dbReference>
<dbReference type="PROSITE" id="PS51257">
    <property type="entry name" value="PROKAR_LIPOPROTEIN"/>
    <property type="match status" value="1"/>
</dbReference>
<dbReference type="OrthoDB" id="439917at2759"/>
<feature type="transmembrane region" description="Helical" evidence="2">
    <location>
        <begin position="1410"/>
        <end position="1434"/>
    </location>
</feature>
<dbReference type="Pfam" id="PF07699">
    <property type="entry name" value="Ephrin_rec_like"/>
    <property type="match status" value="1"/>
</dbReference>
<gene>
    <name evidence="5" type="ORF">AMSG_05818</name>
</gene>
<feature type="transmembrane region" description="Helical" evidence="2">
    <location>
        <begin position="1459"/>
        <end position="1478"/>
    </location>
</feature>
<evidence type="ECO:0000256" key="3">
    <source>
        <dbReference type="SAM" id="SignalP"/>
    </source>
</evidence>
<keyword evidence="6" id="KW-1185">Reference proteome</keyword>
<dbReference type="eggNOG" id="KOG0196">
    <property type="taxonomic scope" value="Eukaryota"/>
</dbReference>
<feature type="compositionally biased region" description="Low complexity" evidence="1">
    <location>
        <begin position="1746"/>
        <end position="1762"/>
    </location>
</feature>
<feature type="signal peptide" evidence="3">
    <location>
        <begin position="1"/>
        <end position="26"/>
    </location>
</feature>
<proteinExistence type="predicted"/>
<dbReference type="Gene3D" id="2.10.50.10">
    <property type="entry name" value="Tumor Necrosis Factor Receptor, subunit A, domain 2"/>
    <property type="match status" value="2"/>
</dbReference>
<feature type="compositionally biased region" description="Polar residues" evidence="1">
    <location>
        <begin position="1586"/>
        <end position="1600"/>
    </location>
</feature>
<feature type="region of interest" description="Disordered" evidence="1">
    <location>
        <begin position="1692"/>
        <end position="1762"/>
    </location>
</feature>
<feature type="transmembrane region" description="Helical" evidence="2">
    <location>
        <begin position="1226"/>
        <end position="1247"/>
    </location>
</feature>
<organism evidence="5 6">
    <name type="scientific">Thecamonas trahens ATCC 50062</name>
    <dbReference type="NCBI Taxonomy" id="461836"/>
    <lineage>
        <taxon>Eukaryota</taxon>
        <taxon>Apusozoa</taxon>
        <taxon>Apusomonadida</taxon>
        <taxon>Apusomonadidae</taxon>
        <taxon>Thecamonas</taxon>
    </lineage>
</organism>
<feature type="transmembrane region" description="Helical" evidence="2">
    <location>
        <begin position="1320"/>
        <end position="1347"/>
    </location>
</feature>
<evidence type="ECO:0000256" key="1">
    <source>
        <dbReference type="SAM" id="MobiDB-lite"/>
    </source>
</evidence>
<feature type="transmembrane region" description="Helical" evidence="2">
    <location>
        <begin position="1508"/>
        <end position="1529"/>
    </location>
</feature>
<feature type="region of interest" description="Disordered" evidence="1">
    <location>
        <begin position="1586"/>
        <end position="1680"/>
    </location>
</feature>
<evidence type="ECO:0000256" key="2">
    <source>
        <dbReference type="SAM" id="Phobius"/>
    </source>
</evidence>
<reference evidence="5 6" key="1">
    <citation type="submission" date="2010-05" db="EMBL/GenBank/DDBJ databases">
        <title>The Genome Sequence of Thecamonas trahens ATCC 50062.</title>
        <authorList>
            <consortium name="The Broad Institute Genome Sequencing Platform"/>
            <person name="Russ C."/>
            <person name="Cuomo C."/>
            <person name="Shea T."/>
            <person name="Young S.K."/>
            <person name="Zeng Q."/>
            <person name="Koehrsen M."/>
            <person name="Haas B."/>
            <person name="Borodovsky M."/>
            <person name="Guigo R."/>
            <person name="Alvarado L."/>
            <person name="Berlin A."/>
            <person name="Bochicchio J."/>
            <person name="Borenstein D."/>
            <person name="Chapman S."/>
            <person name="Chen Z."/>
            <person name="Freedman E."/>
            <person name="Gellesch M."/>
            <person name="Goldberg J."/>
            <person name="Griggs A."/>
            <person name="Gujja S."/>
            <person name="Heilman E."/>
            <person name="Heiman D."/>
            <person name="Hepburn T."/>
            <person name="Howarth C."/>
            <person name="Jen D."/>
            <person name="Larson L."/>
            <person name="Mehta T."/>
            <person name="Park D."/>
            <person name="Pearson M."/>
            <person name="Roberts A."/>
            <person name="Saif S."/>
            <person name="Shenoy N."/>
            <person name="Sisk P."/>
            <person name="Stolte C."/>
            <person name="Sykes S."/>
            <person name="Thomson T."/>
            <person name="Walk T."/>
            <person name="White J."/>
            <person name="Yandava C."/>
            <person name="Burger G."/>
            <person name="Gray M.W."/>
            <person name="Holland P.W.H."/>
            <person name="King N."/>
            <person name="Lang F.B.F."/>
            <person name="Roger A.J."/>
            <person name="Ruiz-Trillo I."/>
            <person name="Lander E."/>
            <person name="Nusbaum C."/>
        </authorList>
    </citation>
    <scope>NUCLEOTIDE SEQUENCE [LARGE SCALE GENOMIC DNA]</scope>
    <source>
        <strain evidence="5 6">ATCC 50062</strain>
    </source>
</reference>